<comment type="caution">
    <text evidence="6">The sequence shown here is derived from an EMBL/GenBank/DDBJ whole genome shotgun (WGS) entry which is preliminary data.</text>
</comment>
<protein>
    <submittedName>
        <fullName evidence="6">Energy-coupling factor transporter transmembrane protein EcfT</fullName>
    </submittedName>
</protein>
<dbReference type="Proteomes" id="UP000460318">
    <property type="component" value="Unassembled WGS sequence"/>
</dbReference>
<feature type="transmembrane region" description="Helical" evidence="5">
    <location>
        <begin position="63"/>
        <end position="83"/>
    </location>
</feature>
<keyword evidence="7" id="KW-1185">Reference proteome</keyword>
<feature type="transmembrane region" description="Helical" evidence="5">
    <location>
        <begin position="39"/>
        <end position="57"/>
    </location>
</feature>
<dbReference type="CDD" id="cd16914">
    <property type="entry name" value="EcfT"/>
    <property type="match status" value="1"/>
</dbReference>
<sequence>MELLTPSRATILQRANPAFKLVLFIVLFLVTVQTRSIDFAINQAAVYTLLLFILGGFPVRKTLLIVLPFMLLFISSSSTMILFGKGDTLWWQWGLVRITEESFYRGIHLGFRSIAFAAEGLLFVSTTPSVKLFYALMQSFRLAPRYAYSFMASIRLLPMVWEEFLIRRQALQVRGARIRGKGLKGLAEHIRMYAVPLLSQSIRRAHRVAVAMEAKQFEGQGGRERTYFYPSRICWIDGIVLMLLVLASFAAYAAALHFPWLGITDVRYHA</sequence>
<keyword evidence="2 5" id="KW-0812">Transmembrane</keyword>
<gene>
    <name evidence="6" type="ORF">GRF59_24955</name>
</gene>
<dbReference type="RefSeq" id="WP_160500624.1">
    <property type="nucleotide sequence ID" value="NZ_WUBI01000005.1"/>
</dbReference>
<feature type="transmembrane region" description="Helical" evidence="5">
    <location>
        <begin position="15"/>
        <end position="32"/>
    </location>
</feature>
<feature type="transmembrane region" description="Helical" evidence="5">
    <location>
        <begin position="233"/>
        <end position="255"/>
    </location>
</feature>
<dbReference type="PANTHER" id="PTHR33514">
    <property type="entry name" value="PROTEIN ABCI12, CHLOROPLASTIC"/>
    <property type="match status" value="1"/>
</dbReference>
<evidence type="ECO:0000256" key="3">
    <source>
        <dbReference type="ARBA" id="ARBA00022989"/>
    </source>
</evidence>
<dbReference type="EMBL" id="WUBI01000005">
    <property type="protein sequence ID" value="MWV46863.1"/>
    <property type="molecule type" value="Genomic_DNA"/>
</dbReference>
<evidence type="ECO:0000256" key="1">
    <source>
        <dbReference type="ARBA" id="ARBA00004141"/>
    </source>
</evidence>
<proteinExistence type="predicted"/>
<keyword evidence="4 5" id="KW-0472">Membrane</keyword>
<dbReference type="PANTHER" id="PTHR33514:SF1">
    <property type="entry name" value="ABC TRANSPORTER PERMEASE"/>
    <property type="match status" value="1"/>
</dbReference>
<dbReference type="AlphaFoldDB" id="A0A7X3IMU1"/>
<reference evidence="6 7" key="1">
    <citation type="submission" date="2019-12" db="EMBL/GenBank/DDBJ databases">
        <title>Paenibacillus sp. nov., an endophytic bacterium isolated from the stem of Dendrobium.</title>
        <authorList>
            <person name="Zhao R."/>
        </authorList>
    </citation>
    <scope>NUCLEOTIDE SEQUENCE [LARGE SCALE GENOMIC DNA]</scope>
    <source>
        <strain evidence="6 7">HJL G12</strain>
    </source>
</reference>
<keyword evidence="3 5" id="KW-1133">Transmembrane helix</keyword>
<dbReference type="GO" id="GO:0005886">
    <property type="term" value="C:plasma membrane"/>
    <property type="evidence" value="ECO:0007669"/>
    <property type="project" value="UniProtKB-ARBA"/>
</dbReference>
<comment type="subcellular location">
    <subcellularLocation>
        <location evidence="1">Membrane</location>
        <topology evidence="1">Multi-pass membrane protein</topology>
    </subcellularLocation>
</comment>
<organism evidence="6 7">
    <name type="scientific">Paenibacillus dendrobii</name>
    <dbReference type="NCBI Taxonomy" id="2691084"/>
    <lineage>
        <taxon>Bacteria</taxon>
        <taxon>Bacillati</taxon>
        <taxon>Bacillota</taxon>
        <taxon>Bacilli</taxon>
        <taxon>Bacillales</taxon>
        <taxon>Paenibacillaceae</taxon>
        <taxon>Paenibacillus</taxon>
    </lineage>
</organism>
<accession>A0A7X3IMU1</accession>
<evidence type="ECO:0000256" key="4">
    <source>
        <dbReference type="ARBA" id="ARBA00023136"/>
    </source>
</evidence>
<evidence type="ECO:0000256" key="5">
    <source>
        <dbReference type="SAM" id="Phobius"/>
    </source>
</evidence>
<evidence type="ECO:0000256" key="2">
    <source>
        <dbReference type="ARBA" id="ARBA00022692"/>
    </source>
</evidence>
<dbReference type="Pfam" id="PF02361">
    <property type="entry name" value="CbiQ"/>
    <property type="match status" value="1"/>
</dbReference>
<dbReference type="InterPro" id="IPR003339">
    <property type="entry name" value="ABC/ECF_trnsptr_transmembrane"/>
</dbReference>
<evidence type="ECO:0000313" key="6">
    <source>
        <dbReference type="EMBL" id="MWV46863.1"/>
    </source>
</evidence>
<evidence type="ECO:0000313" key="7">
    <source>
        <dbReference type="Proteomes" id="UP000460318"/>
    </source>
</evidence>
<name>A0A7X3IMU1_9BACL</name>